<evidence type="ECO:0000259" key="5">
    <source>
        <dbReference type="PROSITE" id="PS50222"/>
    </source>
</evidence>
<dbReference type="PROSITE" id="PS50222">
    <property type="entry name" value="EF_HAND_2"/>
    <property type="match status" value="2"/>
</dbReference>
<dbReference type="GO" id="GO:0005509">
    <property type="term" value="F:calcium ion binding"/>
    <property type="evidence" value="ECO:0007669"/>
    <property type="project" value="InterPro"/>
</dbReference>
<keyword evidence="3" id="KW-0518">Myosin</keyword>
<dbReference type="Pfam" id="PF13499">
    <property type="entry name" value="EF-hand_7"/>
    <property type="match status" value="1"/>
</dbReference>
<comment type="caution">
    <text evidence="6">The sequence shown here is derived from an EMBL/GenBank/DDBJ whole genome shotgun (WGS) entry which is preliminary data.</text>
</comment>
<proteinExistence type="predicted"/>
<dbReference type="AlphaFoldDB" id="A0A5K1U319"/>
<dbReference type="PROSITE" id="PS00018">
    <property type="entry name" value="EF_HAND_1"/>
    <property type="match status" value="1"/>
</dbReference>
<dbReference type="VEuPathDB" id="AmoebaDB:KM1_166840"/>
<dbReference type="InterPro" id="IPR011992">
    <property type="entry name" value="EF-hand-dom_pair"/>
</dbReference>
<dbReference type="SMART" id="SM00054">
    <property type="entry name" value="EFh"/>
    <property type="match status" value="2"/>
</dbReference>
<feature type="domain" description="EF-hand" evidence="5">
    <location>
        <begin position="3"/>
        <end position="38"/>
    </location>
</feature>
<evidence type="ECO:0000256" key="3">
    <source>
        <dbReference type="ARBA" id="ARBA00023123"/>
    </source>
</evidence>
<reference evidence="6 7" key="1">
    <citation type="submission" date="2016-05" db="EMBL/GenBank/DDBJ databases">
        <title>First whole genome sequencing of Entamoeba histolytica HM1:IMSS-clone-6.</title>
        <authorList>
            <person name="Mukherjee Avik.K."/>
            <person name="Izumyama S."/>
            <person name="Nakada-Tsukui K."/>
            <person name="Nozaki T."/>
        </authorList>
    </citation>
    <scope>NUCLEOTIDE SEQUENCE [LARGE SCALE GENOMIC DNA]</scope>
    <source>
        <strain evidence="6 7">HM1:IMSS clone 6</strain>
    </source>
</reference>
<evidence type="ECO:0000256" key="4">
    <source>
        <dbReference type="ARBA" id="ARBA00023175"/>
    </source>
</evidence>
<keyword evidence="2" id="KW-0106">Calcium</keyword>
<dbReference type="VEuPathDB" id="AmoebaDB:EHI7A_088180"/>
<dbReference type="FunFam" id="1.10.238.10:FF:000001">
    <property type="entry name" value="Calmodulin 1"/>
    <property type="match status" value="1"/>
</dbReference>
<dbReference type="Proteomes" id="UP000078387">
    <property type="component" value="Unassembled WGS sequence"/>
</dbReference>
<dbReference type="Gene3D" id="1.10.238.10">
    <property type="entry name" value="EF-hand"/>
    <property type="match status" value="2"/>
</dbReference>
<feature type="domain" description="EF-hand" evidence="5">
    <location>
        <begin position="74"/>
        <end position="109"/>
    </location>
</feature>
<evidence type="ECO:0000313" key="6">
    <source>
        <dbReference type="EMBL" id="GAT92375.1"/>
    </source>
</evidence>
<dbReference type="EMBL" id="BDEQ01000001">
    <property type="protein sequence ID" value="GAT92375.1"/>
    <property type="molecule type" value="Genomic_DNA"/>
</dbReference>
<evidence type="ECO:0000256" key="2">
    <source>
        <dbReference type="ARBA" id="ARBA00022837"/>
    </source>
</evidence>
<dbReference type="GO" id="GO:0016460">
    <property type="term" value="C:myosin II complex"/>
    <property type="evidence" value="ECO:0007669"/>
    <property type="project" value="TreeGrafter"/>
</dbReference>
<sequence length="144" mass="16371">MQKHNEDLKESFLLFDGDGDGYLTLNEFESLVRVLGVVMETSAIASTYNSNSKVRGMSYELFTSCFSQLKTKSFNKDEIKTAINVLDKDKKGFIPAIELRRILSTIGDNMEQKEITDLFTFMGIDEQGVVKVDDFINQLMTVFK</sequence>
<dbReference type="InterPro" id="IPR050230">
    <property type="entry name" value="CALM/Myosin/TropC-like"/>
</dbReference>
<dbReference type="VEuPathDB" id="AmoebaDB:EHI_178540"/>
<dbReference type="Pfam" id="PF13833">
    <property type="entry name" value="EF-hand_8"/>
    <property type="match status" value="1"/>
</dbReference>
<keyword evidence="4" id="KW-0505">Motor protein</keyword>
<dbReference type="VEuPathDB" id="AmoebaDB:EHI8A_111990"/>
<protein>
    <submittedName>
        <fullName evidence="6">Calmodulin putative</fullName>
    </submittedName>
</protein>
<keyword evidence="1" id="KW-0677">Repeat</keyword>
<dbReference type="PANTHER" id="PTHR23048">
    <property type="entry name" value="MYOSIN LIGHT CHAIN 1, 3"/>
    <property type="match status" value="1"/>
</dbReference>
<dbReference type="SUPFAM" id="SSF47473">
    <property type="entry name" value="EF-hand"/>
    <property type="match status" value="1"/>
</dbReference>
<evidence type="ECO:0000256" key="1">
    <source>
        <dbReference type="ARBA" id="ARBA00022737"/>
    </source>
</evidence>
<dbReference type="SMR" id="A0A5K1U319"/>
<gene>
    <name evidence="6" type="ORF">CL6EHI_178540</name>
</gene>
<dbReference type="OMA" id="SIMDPAK"/>
<dbReference type="VEuPathDB" id="AmoebaDB:EHI5A_138020"/>
<evidence type="ECO:0000313" key="7">
    <source>
        <dbReference type="Proteomes" id="UP000078387"/>
    </source>
</evidence>
<name>A0A5K1U319_ENTHI</name>
<dbReference type="PANTHER" id="PTHR23048:SF0">
    <property type="entry name" value="CALMODULIN LIKE 3"/>
    <property type="match status" value="1"/>
</dbReference>
<dbReference type="InterPro" id="IPR018247">
    <property type="entry name" value="EF_Hand_1_Ca_BS"/>
</dbReference>
<accession>A0A5K1U319</accession>
<organism evidence="6 7">
    <name type="scientific">Entamoeba histolytica</name>
    <dbReference type="NCBI Taxonomy" id="5759"/>
    <lineage>
        <taxon>Eukaryota</taxon>
        <taxon>Amoebozoa</taxon>
        <taxon>Evosea</taxon>
        <taxon>Archamoebae</taxon>
        <taxon>Mastigamoebida</taxon>
        <taxon>Entamoebidae</taxon>
        <taxon>Entamoeba</taxon>
    </lineage>
</organism>
<dbReference type="InterPro" id="IPR002048">
    <property type="entry name" value="EF_hand_dom"/>
</dbReference>